<comment type="caution">
    <text evidence="1">The sequence shown here is derived from an EMBL/GenBank/DDBJ whole genome shotgun (WGS) entry which is preliminary data.</text>
</comment>
<protein>
    <submittedName>
        <fullName evidence="1">Uncharacterized protein</fullName>
    </submittedName>
</protein>
<evidence type="ECO:0000313" key="2">
    <source>
        <dbReference type="Proteomes" id="UP001283361"/>
    </source>
</evidence>
<dbReference type="AlphaFoldDB" id="A0AAE0XUQ4"/>
<gene>
    <name evidence="1" type="ORF">RRG08_065396</name>
</gene>
<feature type="non-terminal residue" evidence="1">
    <location>
        <position position="1"/>
    </location>
</feature>
<accession>A0AAE0XUQ4</accession>
<proteinExistence type="predicted"/>
<sequence length="30" mass="3332">SQCGEEMRSSLYDHITSVESVWSGDDVKSV</sequence>
<evidence type="ECO:0000313" key="1">
    <source>
        <dbReference type="EMBL" id="KAK3711142.1"/>
    </source>
</evidence>
<dbReference type="Proteomes" id="UP001283361">
    <property type="component" value="Unassembled WGS sequence"/>
</dbReference>
<name>A0AAE0XUQ4_9GAST</name>
<keyword evidence="2" id="KW-1185">Reference proteome</keyword>
<organism evidence="1 2">
    <name type="scientific">Elysia crispata</name>
    <name type="common">lettuce slug</name>
    <dbReference type="NCBI Taxonomy" id="231223"/>
    <lineage>
        <taxon>Eukaryota</taxon>
        <taxon>Metazoa</taxon>
        <taxon>Spiralia</taxon>
        <taxon>Lophotrochozoa</taxon>
        <taxon>Mollusca</taxon>
        <taxon>Gastropoda</taxon>
        <taxon>Heterobranchia</taxon>
        <taxon>Euthyneura</taxon>
        <taxon>Panpulmonata</taxon>
        <taxon>Sacoglossa</taxon>
        <taxon>Placobranchoidea</taxon>
        <taxon>Plakobranchidae</taxon>
        <taxon>Elysia</taxon>
    </lineage>
</organism>
<reference evidence="1" key="1">
    <citation type="journal article" date="2023" name="G3 (Bethesda)">
        <title>A reference genome for the long-term kleptoplast-retaining sea slug Elysia crispata morphotype clarki.</title>
        <authorList>
            <person name="Eastman K.E."/>
            <person name="Pendleton A.L."/>
            <person name="Shaikh M.A."/>
            <person name="Suttiyut T."/>
            <person name="Ogas R."/>
            <person name="Tomko P."/>
            <person name="Gavelis G."/>
            <person name="Widhalm J.R."/>
            <person name="Wisecaver J.H."/>
        </authorList>
    </citation>
    <scope>NUCLEOTIDE SEQUENCE</scope>
    <source>
        <strain evidence="1">ECLA1</strain>
    </source>
</reference>
<dbReference type="EMBL" id="JAWDGP010007623">
    <property type="protein sequence ID" value="KAK3711142.1"/>
    <property type="molecule type" value="Genomic_DNA"/>
</dbReference>